<sequence>MAEPAAGLLQHTSLRDQVLEHVRHALVSGEIRPGDIYSASALATRLRVSSSPVREAMLTLVNQGLLEPVRNRGFRVVPMSDRDLDEVYEMRVLLELPGTLKAAARITDADLDRLRALAGDIEDAAEAGDVVRFLDADRHFHLDLLACGGNGRLVDAVATLRDQTRLYGLENLAERGTLADSAREHREILAAIADRDSARLEELVHAHLRHIRADWAQTQD</sequence>
<keyword evidence="2" id="KW-0238">DNA-binding</keyword>
<evidence type="ECO:0000256" key="2">
    <source>
        <dbReference type="ARBA" id="ARBA00023125"/>
    </source>
</evidence>
<evidence type="ECO:0000256" key="1">
    <source>
        <dbReference type="ARBA" id="ARBA00023015"/>
    </source>
</evidence>
<dbReference type="SMART" id="SM00895">
    <property type="entry name" value="FCD"/>
    <property type="match status" value="1"/>
</dbReference>
<dbReference type="EMBL" id="JBHUKU010000033">
    <property type="protein sequence ID" value="MFD2465549.1"/>
    <property type="molecule type" value="Genomic_DNA"/>
</dbReference>
<reference evidence="6" key="1">
    <citation type="journal article" date="2019" name="Int. J. Syst. Evol. Microbiol.">
        <title>The Global Catalogue of Microorganisms (GCM) 10K type strain sequencing project: providing services to taxonomists for standard genome sequencing and annotation.</title>
        <authorList>
            <consortium name="The Broad Institute Genomics Platform"/>
            <consortium name="The Broad Institute Genome Sequencing Center for Infectious Disease"/>
            <person name="Wu L."/>
            <person name="Ma J."/>
        </authorList>
    </citation>
    <scope>NUCLEOTIDE SEQUENCE [LARGE SCALE GENOMIC DNA]</scope>
    <source>
        <strain evidence="6">CGMCC 4.7643</strain>
    </source>
</reference>
<dbReference type="Gene3D" id="1.10.10.10">
    <property type="entry name" value="Winged helix-like DNA-binding domain superfamily/Winged helix DNA-binding domain"/>
    <property type="match status" value="1"/>
</dbReference>
<dbReference type="InterPro" id="IPR008920">
    <property type="entry name" value="TF_FadR/GntR_C"/>
</dbReference>
<comment type="caution">
    <text evidence="5">The sequence shown here is derived from an EMBL/GenBank/DDBJ whole genome shotgun (WGS) entry which is preliminary data.</text>
</comment>
<dbReference type="CDD" id="cd07377">
    <property type="entry name" value="WHTH_GntR"/>
    <property type="match status" value="1"/>
</dbReference>
<dbReference type="SUPFAM" id="SSF46785">
    <property type="entry name" value="Winged helix' DNA-binding domain"/>
    <property type="match status" value="1"/>
</dbReference>
<protein>
    <submittedName>
        <fullName evidence="5">GntR family transcriptional regulator</fullName>
    </submittedName>
</protein>
<keyword evidence="1" id="KW-0805">Transcription regulation</keyword>
<keyword evidence="6" id="KW-1185">Reference proteome</keyword>
<name>A0ABW5GYA6_9PSEU</name>
<accession>A0ABW5GYA6</accession>
<dbReference type="PROSITE" id="PS50949">
    <property type="entry name" value="HTH_GNTR"/>
    <property type="match status" value="1"/>
</dbReference>
<evidence type="ECO:0000256" key="3">
    <source>
        <dbReference type="ARBA" id="ARBA00023163"/>
    </source>
</evidence>
<dbReference type="PANTHER" id="PTHR43537">
    <property type="entry name" value="TRANSCRIPTIONAL REGULATOR, GNTR FAMILY"/>
    <property type="match status" value="1"/>
</dbReference>
<evidence type="ECO:0000313" key="6">
    <source>
        <dbReference type="Proteomes" id="UP001597419"/>
    </source>
</evidence>
<dbReference type="InterPro" id="IPR011711">
    <property type="entry name" value="GntR_C"/>
</dbReference>
<dbReference type="RefSeq" id="WP_345406904.1">
    <property type="nucleotide sequence ID" value="NZ_BAABHG010000021.1"/>
</dbReference>
<dbReference type="InterPro" id="IPR036388">
    <property type="entry name" value="WH-like_DNA-bd_sf"/>
</dbReference>
<keyword evidence="3" id="KW-0804">Transcription</keyword>
<dbReference type="SMART" id="SM00345">
    <property type="entry name" value="HTH_GNTR"/>
    <property type="match status" value="1"/>
</dbReference>
<organism evidence="5 6">
    <name type="scientific">Amycolatopsis samaneae</name>
    <dbReference type="NCBI Taxonomy" id="664691"/>
    <lineage>
        <taxon>Bacteria</taxon>
        <taxon>Bacillati</taxon>
        <taxon>Actinomycetota</taxon>
        <taxon>Actinomycetes</taxon>
        <taxon>Pseudonocardiales</taxon>
        <taxon>Pseudonocardiaceae</taxon>
        <taxon>Amycolatopsis</taxon>
    </lineage>
</organism>
<gene>
    <name evidence="5" type="ORF">ACFSYJ_43560</name>
</gene>
<dbReference type="SUPFAM" id="SSF48008">
    <property type="entry name" value="GntR ligand-binding domain-like"/>
    <property type="match status" value="1"/>
</dbReference>
<evidence type="ECO:0000313" key="5">
    <source>
        <dbReference type="EMBL" id="MFD2465549.1"/>
    </source>
</evidence>
<dbReference type="Pfam" id="PF07729">
    <property type="entry name" value="FCD"/>
    <property type="match status" value="1"/>
</dbReference>
<evidence type="ECO:0000259" key="4">
    <source>
        <dbReference type="PROSITE" id="PS50949"/>
    </source>
</evidence>
<dbReference type="PANTHER" id="PTHR43537:SF45">
    <property type="entry name" value="GNTR FAMILY REGULATORY PROTEIN"/>
    <property type="match status" value="1"/>
</dbReference>
<dbReference type="InterPro" id="IPR000524">
    <property type="entry name" value="Tscrpt_reg_HTH_GntR"/>
</dbReference>
<dbReference type="Proteomes" id="UP001597419">
    <property type="component" value="Unassembled WGS sequence"/>
</dbReference>
<dbReference type="Gene3D" id="1.20.120.530">
    <property type="entry name" value="GntR ligand-binding domain-like"/>
    <property type="match status" value="1"/>
</dbReference>
<feature type="domain" description="HTH gntR-type" evidence="4">
    <location>
        <begin position="12"/>
        <end position="79"/>
    </location>
</feature>
<dbReference type="Pfam" id="PF00392">
    <property type="entry name" value="GntR"/>
    <property type="match status" value="1"/>
</dbReference>
<dbReference type="InterPro" id="IPR036390">
    <property type="entry name" value="WH_DNA-bd_sf"/>
</dbReference>
<proteinExistence type="predicted"/>